<evidence type="ECO:0000256" key="1">
    <source>
        <dbReference type="SAM" id="MobiDB-lite"/>
    </source>
</evidence>
<evidence type="ECO:0000313" key="3">
    <source>
        <dbReference type="Proteomes" id="UP000324832"/>
    </source>
</evidence>
<proteinExistence type="predicted"/>
<feature type="compositionally biased region" description="Basic residues" evidence="1">
    <location>
        <begin position="24"/>
        <end position="37"/>
    </location>
</feature>
<feature type="region of interest" description="Disordered" evidence="1">
    <location>
        <begin position="1"/>
        <end position="37"/>
    </location>
</feature>
<dbReference type="EMBL" id="FZQP02001015">
    <property type="protein sequence ID" value="VVC91314.1"/>
    <property type="molecule type" value="Genomic_DNA"/>
</dbReference>
<reference evidence="2 3" key="1">
    <citation type="submission" date="2017-07" db="EMBL/GenBank/DDBJ databases">
        <authorList>
            <person name="Talla V."/>
            <person name="Backstrom N."/>
        </authorList>
    </citation>
    <scope>NUCLEOTIDE SEQUENCE [LARGE SCALE GENOMIC DNA]</scope>
</reference>
<feature type="compositionally biased region" description="Polar residues" evidence="1">
    <location>
        <begin position="1"/>
        <end position="15"/>
    </location>
</feature>
<sequence length="294" mass="33259">MSETSDSGDLSSDAGQSDYEPPKNKGKRKVKNEKVWKKNVRKLNRSLGEEYASARRKKEYCNLRNDQSEQSTSLERGRGVIFTLARPTVLERHSSDSDSSSWIVEKYEETLKDYNPLTCHPMESCLQLGQFLKYFDDSLTEDLLQLIEEVILARASLPDWPIIRPTLSDSANLGYGALLQTIKGMNVIYQLQHAKAFNNNVSLLGQLVDQFKVQTNHFKRQEAMDREFQEGLTRQLSVAELSERLDSNTLELSKPCGRRIPQQITPPTADSSSSSPLFLVLFPESPTPLSNLSI</sequence>
<gene>
    <name evidence="2" type="ORF">LSINAPIS_LOCUS4014</name>
</gene>
<accession>A0A5E4Q246</accession>
<dbReference type="Proteomes" id="UP000324832">
    <property type="component" value="Unassembled WGS sequence"/>
</dbReference>
<keyword evidence="3" id="KW-1185">Reference proteome</keyword>
<dbReference type="AlphaFoldDB" id="A0A5E4Q246"/>
<organism evidence="2 3">
    <name type="scientific">Leptidea sinapis</name>
    <dbReference type="NCBI Taxonomy" id="189913"/>
    <lineage>
        <taxon>Eukaryota</taxon>
        <taxon>Metazoa</taxon>
        <taxon>Ecdysozoa</taxon>
        <taxon>Arthropoda</taxon>
        <taxon>Hexapoda</taxon>
        <taxon>Insecta</taxon>
        <taxon>Pterygota</taxon>
        <taxon>Neoptera</taxon>
        <taxon>Endopterygota</taxon>
        <taxon>Lepidoptera</taxon>
        <taxon>Glossata</taxon>
        <taxon>Ditrysia</taxon>
        <taxon>Papilionoidea</taxon>
        <taxon>Pieridae</taxon>
        <taxon>Dismorphiinae</taxon>
        <taxon>Leptidea</taxon>
    </lineage>
</organism>
<evidence type="ECO:0000313" key="2">
    <source>
        <dbReference type="EMBL" id="VVC91314.1"/>
    </source>
</evidence>
<protein>
    <submittedName>
        <fullName evidence="2">Uncharacterized protein</fullName>
    </submittedName>
</protein>
<name>A0A5E4Q246_9NEOP</name>